<dbReference type="AlphaFoldDB" id="A0A9K3PI54"/>
<dbReference type="Proteomes" id="UP000693970">
    <property type="component" value="Unassembled WGS sequence"/>
</dbReference>
<organism evidence="1 2">
    <name type="scientific">Nitzschia inconspicua</name>
    <dbReference type="NCBI Taxonomy" id="303405"/>
    <lineage>
        <taxon>Eukaryota</taxon>
        <taxon>Sar</taxon>
        <taxon>Stramenopiles</taxon>
        <taxon>Ochrophyta</taxon>
        <taxon>Bacillariophyta</taxon>
        <taxon>Bacillariophyceae</taxon>
        <taxon>Bacillariophycidae</taxon>
        <taxon>Bacillariales</taxon>
        <taxon>Bacillariaceae</taxon>
        <taxon>Nitzschia</taxon>
    </lineage>
</organism>
<protein>
    <recommendedName>
        <fullName evidence="3">Selenoprotein W</fullName>
    </recommendedName>
</protein>
<evidence type="ECO:0000313" key="2">
    <source>
        <dbReference type="Proteomes" id="UP000693970"/>
    </source>
</evidence>
<reference evidence="1" key="2">
    <citation type="submission" date="2021-04" db="EMBL/GenBank/DDBJ databases">
        <authorList>
            <person name="Podell S."/>
        </authorList>
    </citation>
    <scope>NUCLEOTIDE SEQUENCE</scope>
    <source>
        <strain evidence="1">Hildebrandi</strain>
    </source>
</reference>
<gene>
    <name evidence="1" type="ORF">IV203_016835</name>
</gene>
<sequence length="91" mass="10571">MTKLKVQVQYCGYGKYYRGLKKWLEEQPDLADQIEIEGVEDRGVTGNFEIRIGPDRKLIHSKRTRGQGRAESTQERAVIAELIQDYIDENQ</sequence>
<accession>A0A9K3PI54</accession>
<evidence type="ECO:0008006" key="3">
    <source>
        <dbReference type="Google" id="ProtNLM"/>
    </source>
</evidence>
<name>A0A9K3PI54_9STRA</name>
<dbReference type="OrthoDB" id="203977at2759"/>
<comment type="caution">
    <text evidence="1">The sequence shown here is derived from an EMBL/GenBank/DDBJ whole genome shotgun (WGS) entry which is preliminary data.</text>
</comment>
<dbReference type="EMBL" id="JAGRRH010000020">
    <property type="protein sequence ID" value="KAG7348130.1"/>
    <property type="molecule type" value="Genomic_DNA"/>
</dbReference>
<proteinExistence type="predicted"/>
<keyword evidence="2" id="KW-1185">Reference proteome</keyword>
<reference evidence="1" key="1">
    <citation type="journal article" date="2021" name="Sci. Rep.">
        <title>Diploid genomic architecture of Nitzschia inconspicua, an elite biomass production diatom.</title>
        <authorList>
            <person name="Oliver A."/>
            <person name="Podell S."/>
            <person name="Pinowska A."/>
            <person name="Traller J.C."/>
            <person name="Smith S.R."/>
            <person name="McClure R."/>
            <person name="Beliaev A."/>
            <person name="Bohutskyi P."/>
            <person name="Hill E.A."/>
            <person name="Rabines A."/>
            <person name="Zheng H."/>
            <person name="Allen L.Z."/>
            <person name="Kuo A."/>
            <person name="Grigoriev I.V."/>
            <person name="Allen A.E."/>
            <person name="Hazlebeck D."/>
            <person name="Allen E.E."/>
        </authorList>
    </citation>
    <scope>NUCLEOTIDE SEQUENCE</scope>
    <source>
        <strain evidence="1">Hildebrandi</strain>
    </source>
</reference>
<evidence type="ECO:0000313" key="1">
    <source>
        <dbReference type="EMBL" id="KAG7348130.1"/>
    </source>
</evidence>